<dbReference type="EMBL" id="CP019650">
    <property type="protein sequence ID" value="AQQ66771.1"/>
    <property type="molecule type" value="Genomic_DNA"/>
</dbReference>
<dbReference type="STRING" id="260552.Mag101_03295"/>
<dbReference type="KEGG" id="maga:Mag101_03295"/>
<evidence type="ECO:0000256" key="1">
    <source>
        <dbReference type="SAM" id="MobiDB-lite"/>
    </source>
</evidence>
<name>A0A1Q2M242_9GAMM</name>
<organism evidence="2 3">
    <name type="scientific">Microbulbifer agarilyticus</name>
    <dbReference type="NCBI Taxonomy" id="260552"/>
    <lineage>
        <taxon>Bacteria</taxon>
        <taxon>Pseudomonadati</taxon>
        <taxon>Pseudomonadota</taxon>
        <taxon>Gammaproteobacteria</taxon>
        <taxon>Cellvibrionales</taxon>
        <taxon>Microbulbiferaceae</taxon>
        <taxon>Microbulbifer</taxon>
    </lineage>
</organism>
<keyword evidence="3" id="KW-1185">Reference proteome</keyword>
<dbReference type="Proteomes" id="UP000188219">
    <property type="component" value="Chromosome"/>
</dbReference>
<proteinExistence type="predicted"/>
<gene>
    <name evidence="2" type="ORF">Mag101_03295</name>
</gene>
<dbReference type="AlphaFoldDB" id="A0A1Q2M242"/>
<evidence type="ECO:0000313" key="2">
    <source>
        <dbReference type="EMBL" id="AQQ66771.1"/>
    </source>
</evidence>
<reference evidence="2" key="1">
    <citation type="submission" date="2017-02" db="EMBL/GenBank/DDBJ databases">
        <title>Genome of Microbulbifer agarilyticus GP101.</title>
        <authorList>
            <person name="Jung J."/>
            <person name="Bae S.S."/>
            <person name="Baek K."/>
        </authorList>
    </citation>
    <scope>NUCLEOTIDE SEQUENCE [LARGE SCALE GENOMIC DNA]</scope>
    <source>
        <strain evidence="2">GP101</strain>
    </source>
</reference>
<dbReference type="RefSeq" id="WP_077400735.1">
    <property type="nucleotide sequence ID" value="NZ_CP019650.1"/>
</dbReference>
<dbReference type="OrthoDB" id="5736003at2"/>
<protein>
    <submittedName>
        <fullName evidence="2">Uncharacterized protein</fullName>
    </submittedName>
</protein>
<sequence>MMTDHQWLMTSQALNTLRKLRKRIQAEFDITLRFSDFDFESHLAALKHRTQDEQSRALIAELEGLRGSPFQVDNEGAPRLYRGRQVLVEEEKKRDIYEMIYGDELALHGGQDKKPDTPVKMYRGRAVSS</sequence>
<evidence type="ECO:0000313" key="3">
    <source>
        <dbReference type="Proteomes" id="UP000188219"/>
    </source>
</evidence>
<feature type="region of interest" description="Disordered" evidence="1">
    <location>
        <begin position="108"/>
        <end position="129"/>
    </location>
</feature>
<accession>A0A1Q2M242</accession>